<dbReference type="InterPro" id="IPR000524">
    <property type="entry name" value="Tscrpt_reg_HTH_GntR"/>
</dbReference>
<comment type="caution">
    <text evidence="5">The sequence shown here is derived from an EMBL/GenBank/DDBJ whole genome shotgun (WGS) entry which is preliminary data.</text>
</comment>
<proteinExistence type="predicted"/>
<dbReference type="InterPro" id="IPR050679">
    <property type="entry name" value="Bact_HTH_transcr_reg"/>
</dbReference>
<dbReference type="GO" id="GO:0003677">
    <property type="term" value="F:DNA binding"/>
    <property type="evidence" value="ECO:0007669"/>
    <property type="project" value="UniProtKB-KW"/>
</dbReference>
<dbReference type="PROSITE" id="PS50949">
    <property type="entry name" value="HTH_GNTR"/>
    <property type="match status" value="1"/>
</dbReference>
<name>A0A7W2QHL8_PSEPU</name>
<dbReference type="FunFam" id="1.10.10.10:FF:000079">
    <property type="entry name" value="GntR family transcriptional regulator"/>
    <property type="match status" value="1"/>
</dbReference>
<dbReference type="Pfam" id="PF00392">
    <property type="entry name" value="GntR"/>
    <property type="match status" value="1"/>
</dbReference>
<keyword evidence="3" id="KW-0804">Transcription</keyword>
<dbReference type="InterPro" id="IPR036388">
    <property type="entry name" value="WH-like_DNA-bd_sf"/>
</dbReference>
<gene>
    <name evidence="5" type="ORF">H4C47_03615</name>
</gene>
<dbReference type="SUPFAM" id="SSF64288">
    <property type="entry name" value="Chorismate lyase-like"/>
    <property type="match status" value="1"/>
</dbReference>
<organism evidence="5 6">
    <name type="scientific">Pseudomonas putida</name>
    <name type="common">Arthrobacter siderocapsulatus</name>
    <dbReference type="NCBI Taxonomy" id="303"/>
    <lineage>
        <taxon>Bacteria</taxon>
        <taxon>Pseudomonadati</taxon>
        <taxon>Pseudomonadota</taxon>
        <taxon>Gammaproteobacteria</taxon>
        <taxon>Pseudomonadales</taxon>
        <taxon>Pseudomonadaceae</taxon>
        <taxon>Pseudomonas</taxon>
    </lineage>
</organism>
<dbReference type="AlphaFoldDB" id="A0A7W2QHL8"/>
<sequence>MNDALQTPPKAPTYQPLYSQIKDLLMERINSGEWSPGTFIPSEAALAETYKVSVGTLRKALNELVAENVVVRQQGKGTSVATHDADHALFRFFNIGRHDGERSMPVSIVLARKVRKACAQEVQELGLATGGKVVHITRIRELEGKPEIYEEIVLCAERFIGLEKQPEVLPNTLYRLYQQRFGATVAHAQERIIAICANETHAQALGIGVGTPLLQITRIALDYQGRAIEKRLSVVSCQSHAYLNTI</sequence>
<evidence type="ECO:0000256" key="1">
    <source>
        <dbReference type="ARBA" id="ARBA00023015"/>
    </source>
</evidence>
<feature type="domain" description="HTH gntR-type" evidence="4">
    <location>
        <begin position="15"/>
        <end position="83"/>
    </location>
</feature>
<evidence type="ECO:0000256" key="3">
    <source>
        <dbReference type="ARBA" id="ARBA00023163"/>
    </source>
</evidence>
<dbReference type="InterPro" id="IPR011663">
    <property type="entry name" value="UTRA"/>
</dbReference>
<dbReference type="PANTHER" id="PTHR44846:SF1">
    <property type="entry name" value="MANNOSYL-D-GLYCERATE TRANSPORT_METABOLISM SYSTEM REPRESSOR MNGR-RELATED"/>
    <property type="match status" value="1"/>
</dbReference>
<dbReference type="GO" id="GO:0003700">
    <property type="term" value="F:DNA-binding transcription factor activity"/>
    <property type="evidence" value="ECO:0007669"/>
    <property type="project" value="InterPro"/>
</dbReference>
<dbReference type="SMART" id="SM00866">
    <property type="entry name" value="UTRA"/>
    <property type="match status" value="1"/>
</dbReference>
<evidence type="ECO:0000313" key="5">
    <source>
        <dbReference type="EMBL" id="MBA6114821.1"/>
    </source>
</evidence>
<dbReference type="SMART" id="SM00345">
    <property type="entry name" value="HTH_GNTR"/>
    <property type="match status" value="1"/>
</dbReference>
<reference evidence="5 6" key="1">
    <citation type="submission" date="2020-07" db="EMBL/GenBank/DDBJ databases">
        <title>Diversity of carbapenemase encoding genes among Pseudomonas putida group clinical isolates in a tertiary Brazilian hospital.</title>
        <authorList>
            <person name="Alberto-Lei F."/>
            <person name="Nodari C.S."/>
            <person name="Streling A.P."/>
            <person name="Paulino J.T."/>
            <person name="Bessa-Neto F.O."/>
            <person name="Cayo R."/>
            <person name="Gales A.C."/>
        </authorList>
    </citation>
    <scope>NUCLEOTIDE SEQUENCE [LARGE SCALE GENOMIC DNA]</scope>
    <source>
        <strain evidence="5 6">12464</strain>
    </source>
</reference>
<evidence type="ECO:0000256" key="2">
    <source>
        <dbReference type="ARBA" id="ARBA00023125"/>
    </source>
</evidence>
<keyword evidence="2" id="KW-0238">DNA-binding</keyword>
<dbReference type="Pfam" id="PF07702">
    <property type="entry name" value="UTRA"/>
    <property type="match status" value="1"/>
</dbReference>
<dbReference type="PANTHER" id="PTHR44846">
    <property type="entry name" value="MANNOSYL-D-GLYCERATE TRANSPORT/METABOLISM SYSTEM REPRESSOR MNGR-RELATED"/>
    <property type="match status" value="1"/>
</dbReference>
<evidence type="ECO:0000259" key="4">
    <source>
        <dbReference type="PROSITE" id="PS50949"/>
    </source>
</evidence>
<dbReference type="Gene3D" id="3.40.1410.10">
    <property type="entry name" value="Chorismate lyase-like"/>
    <property type="match status" value="1"/>
</dbReference>
<dbReference type="EMBL" id="JACGDG010000003">
    <property type="protein sequence ID" value="MBA6114821.1"/>
    <property type="molecule type" value="Genomic_DNA"/>
</dbReference>
<dbReference type="InterPro" id="IPR028978">
    <property type="entry name" value="Chorismate_lyase_/UTRA_dom_sf"/>
</dbReference>
<dbReference type="SUPFAM" id="SSF46785">
    <property type="entry name" value="Winged helix' DNA-binding domain"/>
    <property type="match status" value="1"/>
</dbReference>
<dbReference type="InterPro" id="IPR036390">
    <property type="entry name" value="WH_DNA-bd_sf"/>
</dbReference>
<dbReference type="Proteomes" id="UP000553948">
    <property type="component" value="Unassembled WGS sequence"/>
</dbReference>
<dbReference type="Gene3D" id="1.10.10.10">
    <property type="entry name" value="Winged helix-like DNA-binding domain superfamily/Winged helix DNA-binding domain"/>
    <property type="match status" value="1"/>
</dbReference>
<dbReference type="GO" id="GO:0045892">
    <property type="term" value="P:negative regulation of DNA-templated transcription"/>
    <property type="evidence" value="ECO:0007669"/>
    <property type="project" value="TreeGrafter"/>
</dbReference>
<evidence type="ECO:0000313" key="6">
    <source>
        <dbReference type="Proteomes" id="UP000553948"/>
    </source>
</evidence>
<dbReference type="RefSeq" id="WP_054903177.1">
    <property type="nucleotide sequence ID" value="NZ_CP060529.1"/>
</dbReference>
<accession>A0A7W2QHL8</accession>
<protein>
    <submittedName>
        <fullName evidence="5">GntR family transcriptional regulator</fullName>
    </submittedName>
</protein>
<keyword evidence="1" id="KW-0805">Transcription regulation</keyword>
<dbReference type="CDD" id="cd07377">
    <property type="entry name" value="WHTH_GntR"/>
    <property type="match status" value="1"/>
</dbReference>